<gene>
    <name evidence="2" type="ORF">SAMN05421842_11220</name>
</gene>
<dbReference type="STRING" id="119641.SAMN05421842_11220"/>
<organism evidence="2 3">
    <name type="scientific">Clostridium uliginosum</name>
    <dbReference type="NCBI Taxonomy" id="119641"/>
    <lineage>
        <taxon>Bacteria</taxon>
        <taxon>Bacillati</taxon>
        <taxon>Bacillota</taxon>
        <taxon>Clostridia</taxon>
        <taxon>Eubacteriales</taxon>
        <taxon>Clostridiaceae</taxon>
        <taxon>Clostridium</taxon>
    </lineage>
</organism>
<dbReference type="PANTHER" id="PTHR46889:SF4">
    <property type="entry name" value="TRANSPOSASE INSO FOR INSERTION SEQUENCE ELEMENT IS911B-RELATED"/>
    <property type="match status" value="1"/>
</dbReference>
<sequence length="136" mass="15924">MDLYNNEIVAYKLSSSLKMDFVKDTFNEAFSKQKGLDLSDLIVHSDQGGHYKSLQYKKIIKNNKAKLSMSRKGNCYDNACIENFFGHLKSELIYQNFFDNKNELFKAIDSYIYWYNNSKFQSVLKNRTPIEVRCTA</sequence>
<keyword evidence="3" id="KW-1185">Reference proteome</keyword>
<dbReference type="InterPro" id="IPR001584">
    <property type="entry name" value="Integrase_cat-core"/>
</dbReference>
<dbReference type="Gene3D" id="3.30.420.10">
    <property type="entry name" value="Ribonuclease H-like superfamily/Ribonuclease H"/>
    <property type="match status" value="1"/>
</dbReference>
<dbReference type="Pfam" id="PF13333">
    <property type="entry name" value="rve_2"/>
    <property type="match status" value="1"/>
</dbReference>
<dbReference type="EMBL" id="FOMG01000012">
    <property type="protein sequence ID" value="SFC88084.1"/>
    <property type="molecule type" value="Genomic_DNA"/>
</dbReference>
<dbReference type="PROSITE" id="PS50994">
    <property type="entry name" value="INTEGRASE"/>
    <property type="match status" value="1"/>
</dbReference>
<dbReference type="InterPro" id="IPR050900">
    <property type="entry name" value="Transposase_IS3/IS150/IS904"/>
</dbReference>
<dbReference type="PANTHER" id="PTHR46889">
    <property type="entry name" value="TRANSPOSASE INSF FOR INSERTION SEQUENCE IS3B-RELATED"/>
    <property type="match status" value="1"/>
</dbReference>
<dbReference type="InterPro" id="IPR036397">
    <property type="entry name" value="RNaseH_sf"/>
</dbReference>
<reference evidence="2 3" key="1">
    <citation type="submission" date="2016-10" db="EMBL/GenBank/DDBJ databases">
        <authorList>
            <person name="de Groot N.N."/>
        </authorList>
    </citation>
    <scope>NUCLEOTIDE SEQUENCE [LARGE SCALE GENOMIC DNA]</scope>
    <source>
        <strain evidence="2 3">DSM 12992</strain>
    </source>
</reference>
<dbReference type="GO" id="GO:0003676">
    <property type="term" value="F:nucleic acid binding"/>
    <property type="evidence" value="ECO:0007669"/>
    <property type="project" value="InterPro"/>
</dbReference>
<dbReference type="InterPro" id="IPR012337">
    <property type="entry name" value="RNaseH-like_sf"/>
</dbReference>
<name>A0A1I1MRJ4_9CLOT</name>
<feature type="domain" description="Integrase catalytic" evidence="1">
    <location>
        <begin position="1"/>
        <end position="136"/>
    </location>
</feature>
<dbReference type="AlphaFoldDB" id="A0A1I1MRJ4"/>
<dbReference type="SUPFAM" id="SSF53098">
    <property type="entry name" value="Ribonuclease H-like"/>
    <property type="match status" value="1"/>
</dbReference>
<accession>A0A1I1MRJ4</accession>
<dbReference type="GO" id="GO:0015074">
    <property type="term" value="P:DNA integration"/>
    <property type="evidence" value="ECO:0007669"/>
    <property type="project" value="InterPro"/>
</dbReference>
<dbReference type="Proteomes" id="UP000199263">
    <property type="component" value="Unassembled WGS sequence"/>
</dbReference>
<dbReference type="OrthoDB" id="9775203at2"/>
<evidence type="ECO:0000259" key="1">
    <source>
        <dbReference type="PROSITE" id="PS50994"/>
    </source>
</evidence>
<evidence type="ECO:0000313" key="2">
    <source>
        <dbReference type="EMBL" id="SFC88084.1"/>
    </source>
</evidence>
<dbReference type="Pfam" id="PF00665">
    <property type="entry name" value="rve"/>
    <property type="match status" value="1"/>
</dbReference>
<proteinExistence type="predicted"/>
<evidence type="ECO:0000313" key="3">
    <source>
        <dbReference type="Proteomes" id="UP000199263"/>
    </source>
</evidence>
<protein>
    <submittedName>
        <fullName evidence="2">Integrase core domain-containing protein</fullName>
    </submittedName>
</protein>